<feature type="region of interest" description="Disordered" evidence="4">
    <location>
        <begin position="786"/>
        <end position="836"/>
    </location>
</feature>
<reference evidence="6 7" key="1">
    <citation type="submission" date="2018-08" db="EMBL/GenBank/DDBJ databases">
        <title>Verrucosispora craniellae sp. nov., isolated from a marine sponge in the South China Sea.</title>
        <authorList>
            <person name="Li L."/>
            <person name="Lin H.W."/>
        </authorList>
    </citation>
    <scope>NUCLEOTIDE SEQUENCE [LARGE SCALE GENOMIC DNA]</scope>
    <source>
        <strain evidence="6 7">LHW63014</strain>
    </source>
</reference>
<evidence type="ECO:0000256" key="4">
    <source>
        <dbReference type="SAM" id="MobiDB-lite"/>
    </source>
</evidence>
<keyword evidence="3" id="KW-0624">Polysaccharide degradation</keyword>
<dbReference type="InterPro" id="IPR003961">
    <property type="entry name" value="FN3_dom"/>
</dbReference>
<dbReference type="Gene3D" id="2.60.40.10">
    <property type="entry name" value="Immunoglobulins"/>
    <property type="match status" value="3"/>
</dbReference>
<feature type="compositionally biased region" description="Low complexity" evidence="4">
    <location>
        <begin position="680"/>
        <end position="690"/>
    </location>
</feature>
<dbReference type="PANTHER" id="PTHR48267:SF1">
    <property type="entry name" value="BILIRUBIN OXIDASE"/>
    <property type="match status" value="1"/>
</dbReference>
<comment type="similarity">
    <text evidence="1">Belongs to the multicopper oxidase family.</text>
</comment>
<keyword evidence="3" id="KW-0119">Carbohydrate metabolism</keyword>
<evidence type="ECO:0000313" key="6">
    <source>
        <dbReference type="EMBL" id="RFS47765.1"/>
    </source>
</evidence>
<dbReference type="AlphaFoldDB" id="A0A372G411"/>
<dbReference type="RefSeq" id="WP_117226640.1">
    <property type="nucleotide sequence ID" value="NZ_CP061725.1"/>
</dbReference>
<dbReference type="GO" id="GO:0016798">
    <property type="term" value="F:hydrolase activity, acting on glycosyl bonds"/>
    <property type="evidence" value="ECO:0007669"/>
    <property type="project" value="UniProtKB-KW"/>
</dbReference>
<gene>
    <name evidence="6" type="ORF">D0Q02_04270</name>
</gene>
<feature type="region of interest" description="Disordered" evidence="4">
    <location>
        <begin position="661"/>
        <end position="690"/>
    </location>
</feature>
<organism evidence="6 7">
    <name type="scientific">Micromonospora craniellae</name>
    <dbReference type="NCBI Taxonomy" id="2294034"/>
    <lineage>
        <taxon>Bacteria</taxon>
        <taxon>Bacillati</taxon>
        <taxon>Actinomycetota</taxon>
        <taxon>Actinomycetes</taxon>
        <taxon>Micromonosporales</taxon>
        <taxon>Micromonosporaceae</taxon>
        <taxon>Micromonospora</taxon>
    </lineage>
</organism>
<accession>A0A372G411</accession>
<dbReference type="InterPro" id="IPR013783">
    <property type="entry name" value="Ig-like_fold"/>
</dbReference>
<feature type="domain" description="Fibronectin type-III" evidence="5">
    <location>
        <begin position="971"/>
        <end position="1075"/>
    </location>
</feature>
<feature type="region of interest" description="Disordered" evidence="4">
    <location>
        <begin position="460"/>
        <end position="479"/>
    </location>
</feature>
<proteinExistence type="inferred from homology"/>
<dbReference type="InterPro" id="IPR045087">
    <property type="entry name" value="Cu-oxidase_fam"/>
</dbReference>
<dbReference type="EMBL" id="QVFU01000002">
    <property type="protein sequence ID" value="RFS47765.1"/>
    <property type="molecule type" value="Genomic_DNA"/>
</dbReference>
<dbReference type="SUPFAM" id="SSF49265">
    <property type="entry name" value="Fibronectin type III"/>
    <property type="match status" value="2"/>
</dbReference>
<evidence type="ECO:0000256" key="1">
    <source>
        <dbReference type="ARBA" id="ARBA00010609"/>
    </source>
</evidence>
<dbReference type="Gene3D" id="2.60.40.420">
    <property type="entry name" value="Cupredoxins - blue copper proteins"/>
    <property type="match status" value="3"/>
</dbReference>
<comment type="caution">
    <text evidence="6">The sequence shown here is derived from an EMBL/GenBank/DDBJ whole genome shotgun (WGS) entry which is preliminary data.</text>
</comment>
<evidence type="ECO:0000313" key="7">
    <source>
        <dbReference type="Proteomes" id="UP000262621"/>
    </source>
</evidence>
<dbReference type="InterPro" id="IPR008972">
    <property type="entry name" value="Cupredoxin"/>
</dbReference>
<evidence type="ECO:0000259" key="5">
    <source>
        <dbReference type="PROSITE" id="PS50853"/>
    </source>
</evidence>
<feature type="compositionally biased region" description="Low complexity" evidence="4">
    <location>
        <begin position="60"/>
        <end position="78"/>
    </location>
</feature>
<feature type="domain" description="Fibronectin type-III" evidence="5">
    <location>
        <begin position="1167"/>
        <end position="1261"/>
    </location>
</feature>
<feature type="compositionally biased region" description="Low complexity" evidence="4">
    <location>
        <begin position="94"/>
        <end position="108"/>
    </location>
</feature>
<dbReference type="InterPro" id="IPR036116">
    <property type="entry name" value="FN3_sf"/>
</dbReference>
<dbReference type="PROSITE" id="PS50853">
    <property type="entry name" value="FN3"/>
    <property type="match status" value="2"/>
</dbReference>
<keyword evidence="7" id="KW-1185">Reference proteome</keyword>
<dbReference type="GO" id="GO:0000272">
    <property type="term" value="P:polysaccharide catabolic process"/>
    <property type="evidence" value="ECO:0007669"/>
    <property type="project" value="UniProtKB-KW"/>
</dbReference>
<feature type="region of interest" description="Disordered" evidence="4">
    <location>
        <begin position="1"/>
        <end position="108"/>
    </location>
</feature>
<dbReference type="CDD" id="cd00063">
    <property type="entry name" value="FN3"/>
    <property type="match status" value="1"/>
</dbReference>
<protein>
    <recommendedName>
        <fullName evidence="5">Fibronectin type-III domain-containing protein</fullName>
    </recommendedName>
</protein>
<dbReference type="SUPFAM" id="SSF49503">
    <property type="entry name" value="Cupredoxins"/>
    <property type="match status" value="3"/>
</dbReference>
<evidence type="ECO:0000256" key="2">
    <source>
        <dbReference type="ARBA" id="ARBA00023295"/>
    </source>
</evidence>
<keyword evidence="2" id="KW-0326">Glycosidase</keyword>
<dbReference type="SMART" id="SM00060">
    <property type="entry name" value="FN3"/>
    <property type="match status" value="3"/>
</dbReference>
<dbReference type="OrthoDB" id="345021at2"/>
<keyword evidence="2" id="KW-0378">Hydrolase</keyword>
<feature type="compositionally biased region" description="Basic and acidic residues" evidence="4">
    <location>
        <begin position="664"/>
        <end position="678"/>
    </location>
</feature>
<name>A0A372G411_9ACTN</name>
<feature type="compositionally biased region" description="Pro residues" evidence="4">
    <location>
        <begin position="40"/>
        <end position="59"/>
    </location>
</feature>
<evidence type="ECO:0000256" key="3">
    <source>
        <dbReference type="ARBA" id="ARBA00023326"/>
    </source>
</evidence>
<dbReference type="Proteomes" id="UP000262621">
    <property type="component" value="Unassembled WGS sequence"/>
</dbReference>
<dbReference type="CDD" id="cd13844">
    <property type="entry name" value="CuRO_1_BOD_CotA_like"/>
    <property type="match status" value="1"/>
</dbReference>
<sequence length="1261" mass="133041">MAVFRRFRSTWRDRATRNGESSPGAVPEARTDPDHADPGSVPPPQGASASPAPPAPPASARPATARSAPPAEASPHAPGRTAPHAPTRSAPGERPSAPASLDPAAAPRLFGPVPNHAYSPLPVVDSDGAVVGGTGIRKFVDPLPGLGPLGRTPRGAHLPVAVPDTISYPGCDYYEIGLAEYDQRLHTDLPATRLRGYRQLNLGTDVDGHNTVAPPRQPWHLGPVVLARRGRPVRIKFINQLPAGPAGDLFLPVDPTVPGAGTGPLGGPAPYPQNRAVLHLSGASTGWSSAGNPWQWITPAGEITPYPTGVGLVHVPDMPHPGQGATTLCFPNEQSGRLLWFHDNTAGLSRLTVYSGQVALCLLTDEAQERLTDDGLLPCEQLPLVFEDKTFVPDDAQLATQDPTWDRSRWGARGSLWHPHVYQPRQDPHRPEGVNPTGRWDYGPWSRTAVSAGPEVTAATVPNPHHDPVTDPDEPPEVPGVPHPSAVPAAYGDTVLVNGAAYPYLEVEPKVYRWRILNACTDRWLNLQLYRAASDAPMWTPEGRLADADAGEVPMVEAVRAPDRPAGWPTDGRPGGVPDPAAAGPELIRIGNECGLLPEPVVVPSRPIGFRYDRREATVLNVEGHALLLAPGERADVLVDFATVPPGSTLILYNDAPTPLPAFDPRHDHHTGGPDRTAEGGTPPTRPGYGPNTRTLMQFRVSGTPASPYDLDRLRERLPGAYAASQRPPVVPQPAYDACFGTASAPTRLPVHAAALTFTPTGAPAPVTLPLAVKAVRQVFEPEHGRATGRLGVGHPHAGPLDEPTLPLGPADPATETLHVSDPALPVGAPGDGTQLWRVRGTGRHTHAVRFDGVDVQVVNRVGRDGRIRPPHPGELGWKQIVRVDPGEDVLIALRPEAPPLPFKLGDSVRLLDPTRPAGVPTGSTEVSPLDGRPASVVNRLVNLGWEYRWGSAAAGLRDQGMSRPLVVRVAPRSPTGLNATPAPGSATALPAINLTWTGNGGLPAATSHRLHRATDSAFTGGLTEITVAGTATRYTDATITPGVTYHYRLRAENTVSCSAWSNSVPAAVQLTAPTGLTATVPPAAPLRAALRWANRSFATGIDVQRATNPTFTSGPGTTAIGVGDHHLDTALAPDTTYYYRVRTTYLGVASPWSTVATVITPPVPGVPTSVSVATSTPGPDTATVVLGWAASTPTGTGAGFTVERALDAAFTRELATFTVTGRGFTNTGLARGVTYHYRIRSFNVVAASPYTGPIPVTTPE</sequence>
<dbReference type="PANTHER" id="PTHR48267">
    <property type="entry name" value="CUPREDOXIN SUPERFAMILY PROTEIN"/>
    <property type="match status" value="1"/>
</dbReference>